<dbReference type="AlphaFoldDB" id="D5P7Y5"/>
<keyword evidence="2" id="KW-1185">Reference proteome</keyword>
<dbReference type="Proteomes" id="UP000003653">
    <property type="component" value="Unassembled WGS sequence"/>
</dbReference>
<accession>D5P7Y5</accession>
<reference evidence="1 2" key="1">
    <citation type="submission" date="2010-04" db="EMBL/GenBank/DDBJ databases">
        <authorList>
            <person name="Muzny D."/>
            <person name="Qin X."/>
            <person name="Deng J."/>
            <person name="Jiang H."/>
            <person name="Liu Y."/>
            <person name="Qu J."/>
            <person name="Song X.-Z."/>
            <person name="Zhang L."/>
            <person name="Thornton R."/>
            <person name="Coyle M."/>
            <person name="Francisco L."/>
            <person name="Jackson L."/>
            <person name="Javaid M."/>
            <person name="Korchina V."/>
            <person name="Kovar C."/>
            <person name="Mata R."/>
            <person name="Mathew T."/>
            <person name="Ngo R."/>
            <person name="Nguyen L."/>
            <person name="Nguyen N."/>
            <person name="Okwuonu G."/>
            <person name="Ongeri F."/>
            <person name="Pham C."/>
            <person name="Simmons D."/>
            <person name="Wilczek-Boney K."/>
            <person name="Hale W."/>
            <person name="Jakkamsetti A."/>
            <person name="Pham P."/>
            <person name="Ruth R."/>
            <person name="San Lucas F."/>
            <person name="Warren J."/>
            <person name="Zhang J."/>
            <person name="Zhao Z."/>
            <person name="Zhou C."/>
            <person name="Zhu D."/>
            <person name="Lee S."/>
            <person name="Bess C."/>
            <person name="Blankenburg K."/>
            <person name="Forbes L."/>
            <person name="Fu Q."/>
            <person name="Gubbala S."/>
            <person name="Hirani K."/>
            <person name="Jayaseelan J.C."/>
            <person name="Lara F."/>
            <person name="Munidasa M."/>
            <person name="Palculict T."/>
            <person name="Patil S."/>
            <person name="Pu L.-L."/>
            <person name="Saada N."/>
            <person name="Tang L."/>
            <person name="Weissenberger G."/>
            <person name="Zhu Y."/>
            <person name="Hemphill L."/>
            <person name="Shang Y."/>
            <person name="Youmans B."/>
            <person name="Ayvaz T."/>
            <person name="Ross M."/>
            <person name="Santibanez J."/>
            <person name="Aqrawi P."/>
            <person name="Gross S."/>
            <person name="Joshi V."/>
            <person name="Fowler G."/>
            <person name="Nazareth L."/>
            <person name="Reid J."/>
            <person name="Worley K."/>
            <person name="Petrosino J."/>
            <person name="Highlander S."/>
            <person name="Gibbs R."/>
        </authorList>
    </citation>
    <scope>NUCLEOTIDE SEQUENCE [LARGE SCALE GENOMIC DNA]</scope>
    <source>
        <strain evidence="1 2">ATCC BAA-614</strain>
    </source>
</reference>
<protein>
    <submittedName>
        <fullName evidence="1">Uncharacterized protein</fullName>
    </submittedName>
</protein>
<dbReference type="EMBL" id="ADNV01000205">
    <property type="protein sequence ID" value="EFG77823.1"/>
    <property type="molecule type" value="Genomic_DNA"/>
</dbReference>
<organism evidence="1 2">
    <name type="scientific">Mycobacterium parascrofulaceum ATCC BAA-614</name>
    <dbReference type="NCBI Taxonomy" id="525368"/>
    <lineage>
        <taxon>Bacteria</taxon>
        <taxon>Bacillati</taxon>
        <taxon>Actinomycetota</taxon>
        <taxon>Actinomycetes</taxon>
        <taxon>Mycobacteriales</taxon>
        <taxon>Mycobacteriaceae</taxon>
        <taxon>Mycobacterium</taxon>
        <taxon>Mycobacterium simiae complex</taxon>
    </lineage>
</organism>
<dbReference type="HOGENOM" id="CLU_3063690_0_0_11"/>
<name>D5P7Y5_9MYCO</name>
<comment type="caution">
    <text evidence="1">The sequence shown here is derived from an EMBL/GenBank/DDBJ whole genome shotgun (WGS) entry which is preliminary data.</text>
</comment>
<gene>
    <name evidence="1" type="ORF">HMPREF0591_2279</name>
</gene>
<evidence type="ECO:0000313" key="2">
    <source>
        <dbReference type="Proteomes" id="UP000003653"/>
    </source>
</evidence>
<proteinExistence type="predicted"/>
<sequence>MGSARLIAGAEIAITGNAVKASAKAPKARPRSRCFIAMSVILRHAARRRCCYS</sequence>
<evidence type="ECO:0000313" key="1">
    <source>
        <dbReference type="EMBL" id="EFG77823.1"/>
    </source>
</evidence>